<sequence>MRMDAMQLKRLEQLYQDFVAHDAEQHDRIARYRNIEPESAQYLSMLVSIQQSKTILEIGTSTGYSTLWLADAVQKTQGHLTTLEIDAVRSQQAQQYIEEFGLSESVDFWVGDAKAFLVSNHEQYDLILLDAERDAYVEYWVYLQNMLATDHGVLVVDNVISHAHEVEKFMAKVKNDHRFTSMIIPLGAGLLLIKRI</sequence>
<proteinExistence type="predicted"/>
<accession>A0A6G8S4W0</accession>
<dbReference type="PANTHER" id="PTHR43167">
    <property type="entry name" value="PUTATIVE (AFU_ORTHOLOGUE AFUA_6G01830)-RELATED"/>
    <property type="match status" value="1"/>
</dbReference>
<protein>
    <submittedName>
        <fullName evidence="4">O-methyltransferase</fullName>
    </submittedName>
</protein>
<dbReference type="CDD" id="cd02440">
    <property type="entry name" value="AdoMet_MTases"/>
    <property type="match status" value="1"/>
</dbReference>
<evidence type="ECO:0000313" key="4">
    <source>
        <dbReference type="EMBL" id="QIO09266.1"/>
    </source>
</evidence>
<keyword evidence="2 4" id="KW-0808">Transferase</keyword>
<keyword evidence="3" id="KW-0949">S-adenosyl-L-methionine</keyword>
<dbReference type="PANTHER" id="PTHR43167:SF1">
    <property type="entry name" value="PUTATIVE (AFU_ORTHOLOGUE AFUA_6G01830)-RELATED"/>
    <property type="match status" value="1"/>
</dbReference>
<dbReference type="Proteomes" id="UP000501939">
    <property type="component" value="Chromosome"/>
</dbReference>
<evidence type="ECO:0000313" key="5">
    <source>
        <dbReference type="Proteomes" id="UP000501939"/>
    </source>
</evidence>
<dbReference type="KEGG" id="alj:G8D99_09715"/>
<dbReference type="GO" id="GO:0032259">
    <property type="term" value="P:methylation"/>
    <property type="evidence" value="ECO:0007669"/>
    <property type="project" value="UniProtKB-KW"/>
</dbReference>
<reference evidence="4 5" key="1">
    <citation type="submission" date="2020-03" db="EMBL/GenBank/DDBJ databases">
        <authorList>
            <person name="Zhu W."/>
        </authorList>
    </citation>
    <scope>NUCLEOTIDE SEQUENCE [LARGE SCALE GENOMIC DNA]</scope>
    <source>
        <strain evidence="4 5">185</strain>
    </source>
</reference>
<dbReference type="EMBL" id="CP049916">
    <property type="protein sequence ID" value="QIO09266.1"/>
    <property type="molecule type" value="Genomic_DNA"/>
</dbReference>
<name>A0A6G8S4W0_9GAMM</name>
<dbReference type="SUPFAM" id="SSF53335">
    <property type="entry name" value="S-adenosyl-L-methionine-dependent methyltransferases"/>
    <property type="match status" value="1"/>
</dbReference>
<evidence type="ECO:0000256" key="3">
    <source>
        <dbReference type="ARBA" id="ARBA00022691"/>
    </source>
</evidence>
<dbReference type="RefSeq" id="WP_166325097.1">
    <property type="nucleotide sequence ID" value="NZ_CP049916.1"/>
</dbReference>
<dbReference type="GO" id="GO:0008171">
    <property type="term" value="F:O-methyltransferase activity"/>
    <property type="evidence" value="ECO:0007669"/>
    <property type="project" value="InterPro"/>
</dbReference>
<keyword evidence="1 4" id="KW-0489">Methyltransferase</keyword>
<dbReference type="PROSITE" id="PS51682">
    <property type="entry name" value="SAM_OMT_I"/>
    <property type="match status" value="1"/>
</dbReference>
<dbReference type="AlphaFoldDB" id="A0A6G8S4W0"/>
<keyword evidence="5" id="KW-1185">Reference proteome</keyword>
<evidence type="ECO:0000256" key="1">
    <source>
        <dbReference type="ARBA" id="ARBA00022603"/>
    </source>
</evidence>
<evidence type="ECO:0000256" key="2">
    <source>
        <dbReference type="ARBA" id="ARBA00022679"/>
    </source>
</evidence>
<dbReference type="InterPro" id="IPR029063">
    <property type="entry name" value="SAM-dependent_MTases_sf"/>
</dbReference>
<organism evidence="4 5">
    <name type="scientific">Acinetobacter lanii</name>
    <dbReference type="NCBI Taxonomy" id="2715163"/>
    <lineage>
        <taxon>Bacteria</taxon>
        <taxon>Pseudomonadati</taxon>
        <taxon>Pseudomonadota</taxon>
        <taxon>Gammaproteobacteria</taxon>
        <taxon>Moraxellales</taxon>
        <taxon>Moraxellaceae</taxon>
        <taxon>Acinetobacter</taxon>
    </lineage>
</organism>
<dbReference type="Gene3D" id="3.40.50.150">
    <property type="entry name" value="Vaccinia Virus protein VP39"/>
    <property type="match status" value="1"/>
</dbReference>
<dbReference type="Pfam" id="PF01596">
    <property type="entry name" value="Methyltransf_3"/>
    <property type="match status" value="1"/>
</dbReference>
<gene>
    <name evidence="4" type="ORF">G8D99_09715</name>
</gene>
<dbReference type="InterPro" id="IPR002935">
    <property type="entry name" value="SAM_O-MeTrfase"/>
</dbReference>